<proteinExistence type="inferred from homology"/>
<accession>A0A6P8P6R3</accession>
<dbReference type="GeneID" id="117349849"/>
<dbReference type="InParanoid" id="A0A6P8P6R3"/>
<name>A0A6P8P6R3_GEOSA</name>
<dbReference type="FunFam" id="3.40.80.10:FF:000001">
    <property type="entry name" value="Peptidoglycan recognition protein 1"/>
    <property type="match status" value="1"/>
</dbReference>
<sequence length="517" mass="57492">MLFPKGSVFAKSRQSTDSLKEHIRGQFNSKIGTVTFHMNNFIDVLEELETHLAASSMLAVIELLQELGDCASDDFHRYVLGRPSAPELNLPSQAKEQKSLIRLLMKHEVGPSTENGVVLVPDGTTVALCPLISGLEAGLKRNRDVPLPDVKEVVDHFESLTLKDGVSSSTVDNLYSATIAKDLGLAFFEFQENKTQTAMGPDGCWDDVSMPRVFTLLGDPSPVTNAFVNGALDGIILGHYISEGSKVRTPRRISTLGSKVGTPSRISTLLKDYYNNDGVAADMTLRSNFRRKNFLKITSLEKLEKTVKISLILYRTIMNISFPGSEDKEEGNLASNAVQEFHQFFLECPAIIPRCMWGARPFKGTPTLLTLPLEFLYIHHTYEPSRPCTTFPACSADMRSMQQFHQKDRGWSDIGYSFVVGSDGYLYEGRGWYWLGAHTRGHNTRGYGVSFIGNYTATLPEAFSLELVRDNFQKCAVRGGKLISTFSIQGHRQVVATSCPGDALFAEIKTWNRFKET</sequence>
<dbReference type="SMART" id="SM00644">
    <property type="entry name" value="Ami_2"/>
    <property type="match status" value="1"/>
</dbReference>
<feature type="domain" description="Peptidoglycan recognition protein family" evidence="4">
    <location>
        <begin position="349"/>
        <end position="495"/>
    </location>
</feature>
<protein>
    <submittedName>
        <fullName evidence="6">N-acetylmuramoyl-L-alanine amidase isoform X1</fullName>
    </submittedName>
</protein>
<evidence type="ECO:0000259" key="4">
    <source>
        <dbReference type="SMART" id="SM00701"/>
    </source>
</evidence>
<dbReference type="GO" id="GO:0008745">
    <property type="term" value="F:N-acetylmuramoyl-L-alanine amidase activity"/>
    <property type="evidence" value="ECO:0007669"/>
    <property type="project" value="InterPro"/>
</dbReference>
<comment type="similarity">
    <text evidence="1">Belongs to the N-acetylmuramoyl-L-alanine amidase 2 family.</text>
</comment>
<dbReference type="Gene3D" id="3.40.80.10">
    <property type="entry name" value="Peptidoglycan recognition protein-like"/>
    <property type="match status" value="1"/>
</dbReference>
<dbReference type="FunCoup" id="A0A6P8P6R3">
    <property type="interactions" value="57"/>
</dbReference>
<dbReference type="InterPro" id="IPR036505">
    <property type="entry name" value="Amidase/PGRP_sf"/>
</dbReference>
<dbReference type="RefSeq" id="XP_033779354.1">
    <property type="nucleotide sequence ID" value="XM_033923463.1"/>
</dbReference>
<dbReference type="SUPFAM" id="SSF55846">
    <property type="entry name" value="N-acetylmuramoyl-L-alanine amidase-like"/>
    <property type="match status" value="1"/>
</dbReference>
<evidence type="ECO:0000313" key="5">
    <source>
        <dbReference type="Proteomes" id="UP000515159"/>
    </source>
</evidence>
<keyword evidence="5" id="KW-1185">Reference proteome</keyword>
<dbReference type="CDD" id="cd06583">
    <property type="entry name" value="PGRP"/>
    <property type="match status" value="1"/>
</dbReference>
<evidence type="ECO:0000256" key="1">
    <source>
        <dbReference type="ARBA" id="ARBA00007553"/>
    </source>
</evidence>
<dbReference type="GO" id="GO:0008270">
    <property type="term" value="F:zinc ion binding"/>
    <property type="evidence" value="ECO:0007669"/>
    <property type="project" value="InterPro"/>
</dbReference>
<dbReference type="Proteomes" id="UP000515159">
    <property type="component" value="Chromosome 16"/>
</dbReference>
<dbReference type="CTD" id="114770"/>
<gene>
    <name evidence="6" type="primary">PGLYRP2</name>
</gene>
<dbReference type="Pfam" id="PF01510">
    <property type="entry name" value="Amidase_2"/>
    <property type="match status" value="1"/>
</dbReference>
<dbReference type="PANTHER" id="PTHR11022:SF66">
    <property type="entry name" value="N-ACETYLMURAMOYL-L-ALANINE AMIDASE"/>
    <property type="match status" value="1"/>
</dbReference>
<dbReference type="SMART" id="SM00701">
    <property type="entry name" value="PGRP"/>
    <property type="match status" value="1"/>
</dbReference>
<dbReference type="GO" id="GO:0009253">
    <property type="term" value="P:peptidoglycan catabolic process"/>
    <property type="evidence" value="ECO:0007669"/>
    <property type="project" value="InterPro"/>
</dbReference>
<dbReference type="PANTHER" id="PTHR11022">
    <property type="entry name" value="PEPTIDOGLYCAN RECOGNITION PROTEIN"/>
    <property type="match status" value="1"/>
</dbReference>
<organism evidence="5 6">
    <name type="scientific">Geotrypetes seraphini</name>
    <name type="common">Gaboon caecilian</name>
    <name type="synonym">Caecilia seraphini</name>
    <dbReference type="NCBI Taxonomy" id="260995"/>
    <lineage>
        <taxon>Eukaryota</taxon>
        <taxon>Metazoa</taxon>
        <taxon>Chordata</taxon>
        <taxon>Craniata</taxon>
        <taxon>Vertebrata</taxon>
        <taxon>Euteleostomi</taxon>
        <taxon>Amphibia</taxon>
        <taxon>Gymnophiona</taxon>
        <taxon>Geotrypetes</taxon>
    </lineage>
</organism>
<reference evidence="6" key="1">
    <citation type="submission" date="2025-08" db="UniProtKB">
        <authorList>
            <consortium name="RefSeq"/>
        </authorList>
    </citation>
    <scope>IDENTIFICATION</scope>
</reference>
<evidence type="ECO:0000259" key="3">
    <source>
        <dbReference type="SMART" id="SM00644"/>
    </source>
</evidence>
<feature type="domain" description="N-acetylmuramoyl-L-alanine amidase" evidence="3">
    <location>
        <begin position="363"/>
        <end position="501"/>
    </location>
</feature>
<dbReference type="OrthoDB" id="10001926at2759"/>
<dbReference type="InterPro" id="IPR015510">
    <property type="entry name" value="PGRP"/>
</dbReference>
<dbReference type="AlphaFoldDB" id="A0A6P8P6R3"/>
<dbReference type="InterPro" id="IPR002502">
    <property type="entry name" value="Amidase_domain"/>
</dbReference>
<dbReference type="GO" id="GO:0002376">
    <property type="term" value="P:immune system process"/>
    <property type="evidence" value="ECO:0007669"/>
    <property type="project" value="UniProtKB-KW"/>
</dbReference>
<evidence type="ECO:0000256" key="2">
    <source>
        <dbReference type="ARBA" id="ARBA00022859"/>
    </source>
</evidence>
<dbReference type="InterPro" id="IPR006619">
    <property type="entry name" value="PGRP_domain_met/bac"/>
</dbReference>
<dbReference type="KEGG" id="gsh:117349849"/>
<evidence type="ECO:0000313" key="6">
    <source>
        <dbReference type="RefSeq" id="XP_033779354.1"/>
    </source>
</evidence>
<keyword evidence="2" id="KW-0391">Immunity</keyword>